<dbReference type="FunFam" id="1.10.10.10:FF:000001">
    <property type="entry name" value="LysR family transcriptional regulator"/>
    <property type="match status" value="1"/>
</dbReference>
<dbReference type="GO" id="GO:0003677">
    <property type="term" value="F:DNA binding"/>
    <property type="evidence" value="ECO:0007669"/>
    <property type="project" value="UniProtKB-KW"/>
</dbReference>
<dbReference type="OrthoDB" id="9803735at2"/>
<protein>
    <submittedName>
        <fullName evidence="6">LysR family transcriptional regulator</fullName>
    </submittedName>
</protein>
<organism evidence="6 7">
    <name type="scientific">Cytobacillus depressus</name>
    <dbReference type="NCBI Taxonomy" id="1602942"/>
    <lineage>
        <taxon>Bacteria</taxon>
        <taxon>Bacillati</taxon>
        <taxon>Bacillota</taxon>
        <taxon>Bacilli</taxon>
        <taxon>Bacillales</taxon>
        <taxon>Bacillaceae</taxon>
        <taxon>Cytobacillus</taxon>
    </lineage>
</organism>
<keyword evidence="7" id="KW-1185">Reference proteome</keyword>
<dbReference type="CDD" id="cd08414">
    <property type="entry name" value="PBP2_LTTR_aromatics_like"/>
    <property type="match status" value="1"/>
</dbReference>
<evidence type="ECO:0000313" key="6">
    <source>
        <dbReference type="EMBL" id="KAB2329543.1"/>
    </source>
</evidence>
<sequence length="301" mass="34367">MNLLSLRYFIEVAKMLNFTEASRKLHVSQPGISQQIYILEEQLGVKLLHRTTRKVELTEEGKYLFEKVAPSFDQIETTVSNIMDATTMPNMIKVATTPSAASLYLPKLMRSIHEQFPNTEFIIKETTSAHVTELVKSREYHIGFIRTQVNFHSIHQEGIEYLELERSPLWAVVSANHKLASRKKIALKDLKDDFFLHYDSVQAPALHQLLQTACEAAGFTPKTICSGSELLTIANLVSNNFGVTLLPMDMFRLIESQEVTCIELEDIQLESSISAVWEEGPYIRRNIKYMVELLADLKIYL</sequence>
<dbReference type="EMBL" id="WBOS01000018">
    <property type="protein sequence ID" value="KAB2329543.1"/>
    <property type="molecule type" value="Genomic_DNA"/>
</dbReference>
<dbReference type="InterPro" id="IPR005119">
    <property type="entry name" value="LysR_subst-bd"/>
</dbReference>
<dbReference type="PANTHER" id="PTHR30346:SF28">
    <property type="entry name" value="HTH-TYPE TRANSCRIPTIONAL REGULATOR CYNR"/>
    <property type="match status" value="1"/>
</dbReference>
<keyword evidence="2" id="KW-0805">Transcription regulation</keyword>
<dbReference type="InterPro" id="IPR036388">
    <property type="entry name" value="WH-like_DNA-bd_sf"/>
</dbReference>
<proteinExistence type="inferred from homology"/>
<evidence type="ECO:0000259" key="5">
    <source>
        <dbReference type="PROSITE" id="PS50931"/>
    </source>
</evidence>
<dbReference type="GO" id="GO:0032993">
    <property type="term" value="C:protein-DNA complex"/>
    <property type="evidence" value="ECO:0007669"/>
    <property type="project" value="TreeGrafter"/>
</dbReference>
<dbReference type="Proteomes" id="UP000481030">
    <property type="component" value="Unassembled WGS sequence"/>
</dbReference>
<dbReference type="Pfam" id="PF03466">
    <property type="entry name" value="LysR_substrate"/>
    <property type="match status" value="1"/>
</dbReference>
<reference evidence="6 7" key="1">
    <citation type="journal article" date="2016" name="Antonie Van Leeuwenhoek">
        <title>Bacillus depressus sp. nov., isolated from soil of a sunflower field.</title>
        <authorList>
            <person name="Wei X."/>
            <person name="Xin D."/>
            <person name="Xin Y."/>
            <person name="Zhang H."/>
            <person name="Wang T."/>
            <person name="Zhang J."/>
        </authorList>
    </citation>
    <scope>NUCLEOTIDE SEQUENCE [LARGE SCALE GENOMIC DNA]</scope>
    <source>
        <strain evidence="6 7">BZ1</strain>
    </source>
</reference>
<dbReference type="InterPro" id="IPR000847">
    <property type="entry name" value="LysR_HTH_N"/>
</dbReference>
<dbReference type="Gene3D" id="1.10.10.10">
    <property type="entry name" value="Winged helix-like DNA-binding domain superfamily/Winged helix DNA-binding domain"/>
    <property type="match status" value="1"/>
</dbReference>
<evidence type="ECO:0000256" key="1">
    <source>
        <dbReference type="ARBA" id="ARBA00009437"/>
    </source>
</evidence>
<dbReference type="Gene3D" id="3.40.190.10">
    <property type="entry name" value="Periplasmic binding protein-like II"/>
    <property type="match status" value="2"/>
</dbReference>
<keyword evidence="4" id="KW-0804">Transcription</keyword>
<dbReference type="RefSeq" id="WP_151536961.1">
    <property type="nucleotide sequence ID" value="NZ_WBOS01000018.1"/>
</dbReference>
<evidence type="ECO:0000256" key="4">
    <source>
        <dbReference type="ARBA" id="ARBA00023163"/>
    </source>
</evidence>
<dbReference type="PRINTS" id="PR00039">
    <property type="entry name" value="HTHLYSR"/>
</dbReference>
<dbReference type="InterPro" id="IPR036390">
    <property type="entry name" value="WH_DNA-bd_sf"/>
</dbReference>
<keyword evidence="3" id="KW-0238">DNA-binding</keyword>
<dbReference type="SUPFAM" id="SSF53850">
    <property type="entry name" value="Periplasmic binding protein-like II"/>
    <property type="match status" value="1"/>
</dbReference>
<evidence type="ECO:0000256" key="3">
    <source>
        <dbReference type="ARBA" id="ARBA00023125"/>
    </source>
</evidence>
<dbReference type="GO" id="GO:0003700">
    <property type="term" value="F:DNA-binding transcription factor activity"/>
    <property type="evidence" value="ECO:0007669"/>
    <property type="project" value="InterPro"/>
</dbReference>
<evidence type="ECO:0000256" key="2">
    <source>
        <dbReference type="ARBA" id="ARBA00023015"/>
    </source>
</evidence>
<comment type="similarity">
    <text evidence="1">Belongs to the LysR transcriptional regulatory family.</text>
</comment>
<dbReference type="SUPFAM" id="SSF46785">
    <property type="entry name" value="Winged helix' DNA-binding domain"/>
    <property type="match status" value="1"/>
</dbReference>
<dbReference type="PANTHER" id="PTHR30346">
    <property type="entry name" value="TRANSCRIPTIONAL DUAL REGULATOR HCAR-RELATED"/>
    <property type="match status" value="1"/>
</dbReference>
<feature type="domain" description="HTH lysR-type" evidence="5">
    <location>
        <begin position="1"/>
        <end position="58"/>
    </location>
</feature>
<gene>
    <name evidence="6" type="ORF">F7731_22110</name>
</gene>
<name>A0A6L3V0Z1_9BACI</name>
<dbReference type="PROSITE" id="PS50931">
    <property type="entry name" value="HTH_LYSR"/>
    <property type="match status" value="1"/>
</dbReference>
<accession>A0A6L3V0Z1</accession>
<comment type="caution">
    <text evidence="6">The sequence shown here is derived from an EMBL/GenBank/DDBJ whole genome shotgun (WGS) entry which is preliminary data.</text>
</comment>
<dbReference type="Pfam" id="PF00126">
    <property type="entry name" value="HTH_1"/>
    <property type="match status" value="1"/>
</dbReference>
<evidence type="ECO:0000313" key="7">
    <source>
        <dbReference type="Proteomes" id="UP000481030"/>
    </source>
</evidence>
<dbReference type="AlphaFoldDB" id="A0A6L3V0Z1"/>